<keyword evidence="2" id="KW-1185">Reference proteome</keyword>
<evidence type="ECO:0000313" key="1">
    <source>
        <dbReference type="EMBL" id="AUM73719.1"/>
    </source>
</evidence>
<dbReference type="Gene3D" id="1.20.1260.10">
    <property type="match status" value="1"/>
</dbReference>
<sequence length="250" mass="27969">MTEMNIDDYLAQGGKLTSPANVPPRYRGELMRLMASFVDSELAGAAGFADTINDAPGIRNRIAAARITQQKLEHAGKVLAVMGEFGADMARYDRRHDWAARMDRDADLAPARHGDDMRLSVFHYPIQGYGDAVVMNVLMGLATIVQLDELKASSYTPLAEVFRDIAPREARHVELGLNGLREILTTDEGRAEAARSVEYWRPRVEASFGKAASKRYETLSRFGLRHHPNEELRETWAQRVRDLLMPMGLA</sequence>
<reference evidence="2" key="1">
    <citation type="submission" date="2017-12" db="EMBL/GenBank/DDBJ databases">
        <title>Genomic analysis of Paracoccus sp. CBA4604.</title>
        <authorList>
            <person name="Roh S.W."/>
            <person name="Kim J.Y."/>
            <person name="Kim J.S."/>
        </authorList>
    </citation>
    <scope>NUCLEOTIDE SEQUENCE [LARGE SCALE GENOMIC DNA]</scope>
    <source>
        <strain evidence="2">CBA4604</strain>
    </source>
</reference>
<accession>A0A2K9MDJ9</accession>
<dbReference type="PANTHER" id="PTHR30458:SF0">
    <property type="entry name" value="1,2-PHENYLACETYL-COA EPOXIDASE, SUBUNIT C"/>
    <property type="match status" value="1"/>
</dbReference>
<dbReference type="SUPFAM" id="SSF47240">
    <property type="entry name" value="Ferritin-like"/>
    <property type="match status" value="1"/>
</dbReference>
<dbReference type="InterPro" id="IPR052703">
    <property type="entry name" value="Aromatic_CoA_ox/epox"/>
</dbReference>
<dbReference type="Pfam" id="PF05138">
    <property type="entry name" value="PaaA_PaaC"/>
    <property type="match status" value="1"/>
</dbReference>
<dbReference type="InterPro" id="IPR009078">
    <property type="entry name" value="Ferritin-like_SF"/>
</dbReference>
<dbReference type="InterPro" id="IPR007814">
    <property type="entry name" value="PaaA_PaaC"/>
</dbReference>
<protein>
    <submittedName>
        <fullName evidence="1">Phenylacetic acid catabolic</fullName>
    </submittedName>
</protein>
<evidence type="ECO:0000313" key="2">
    <source>
        <dbReference type="Proteomes" id="UP000234882"/>
    </source>
</evidence>
<name>A0A2K9MDJ9_9RHOB</name>
<dbReference type="Proteomes" id="UP000234882">
    <property type="component" value="Chromosome"/>
</dbReference>
<gene>
    <name evidence="1" type="ORF">CYR75_04975</name>
</gene>
<organism evidence="1 2">
    <name type="scientific">Paracoccus jeotgali</name>
    <dbReference type="NCBI Taxonomy" id="2065379"/>
    <lineage>
        <taxon>Bacteria</taxon>
        <taxon>Pseudomonadati</taxon>
        <taxon>Pseudomonadota</taxon>
        <taxon>Alphaproteobacteria</taxon>
        <taxon>Rhodobacterales</taxon>
        <taxon>Paracoccaceae</taxon>
        <taxon>Paracoccus</taxon>
    </lineage>
</organism>
<dbReference type="PANTHER" id="PTHR30458">
    <property type="entry name" value="PHENYLACETIC ACID DEGRADATION PROTEIN PAA"/>
    <property type="match status" value="1"/>
</dbReference>
<dbReference type="AlphaFoldDB" id="A0A2K9MDJ9"/>
<dbReference type="RefSeq" id="WP_101499073.1">
    <property type="nucleotide sequence ID" value="NZ_CP025583.1"/>
</dbReference>
<dbReference type="GO" id="GO:0005829">
    <property type="term" value="C:cytosol"/>
    <property type="evidence" value="ECO:0007669"/>
    <property type="project" value="TreeGrafter"/>
</dbReference>
<dbReference type="EMBL" id="CP025583">
    <property type="protein sequence ID" value="AUM73719.1"/>
    <property type="molecule type" value="Genomic_DNA"/>
</dbReference>
<dbReference type="GO" id="GO:0010124">
    <property type="term" value="P:phenylacetate catabolic process"/>
    <property type="evidence" value="ECO:0007669"/>
    <property type="project" value="InterPro"/>
</dbReference>
<proteinExistence type="predicted"/>
<dbReference type="KEGG" id="paru:CYR75_04975"/>
<dbReference type="InterPro" id="IPR012347">
    <property type="entry name" value="Ferritin-like"/>
</dbReference>
<dbReference type="OrthoDB" id="5289846at2"/>